<dbReference type="VEuPathDB" id="FungiDB:I7I51_08153"/>
<proteinExistence type="predicted"/>
<reference evidence="2" key="1">
    <citation type="submission" date="2021-01" db="EMBL/GenBank/DDBJ databases">
        <title>Chromosome-level genome assembly of a human fungal pathogen reveals clustering of transcriptionally co-regulated genes.</title>
        <authorList>
            <person name="Voorhies M."/>
            <person name="Cohen S."/>
            <person name="Shea T.P."/>
            <person name="Petrus S."/>
            <person name="Munoz J.F."/>
            <person name="Poplawski S."/>
            <person name="Goldman W.E."/>
            <person name="Michael T."/>
            <person name="Cuomo C.A."/>
            <person name="Sil A."/>
            <person name="Beyhan S."/>
        </authorList>
    </citation>
    <scope>NUCLEOTIDE SEQUENCE</scope>
    <source>
        <strain evidence="2">WU24</strain>
    </source>
</reference>
<protein>
    <submittedName>
        <fullName evidence="2">Uncharacterized protein</fullName>
    </submittedName>
</protein>
<dbReference type="Proteomes" id="UP000663671">
    <property type="component" value="Chromosome 2"/>
</dbReference>
<organism evidence="2 3">
    <name type="scientific">Ajellomyces capsulatus</name>
    <name type="common">Darling's disease fungus</name>
    <name type="synonym">Histoplasma capsulatum</name>
    <dbReference type="NCBI Taxonomy" id="5037"/>
    <lineage>
        <taxon>Eukaryota</taxon>
        <taxon>Fungi</taxon>
        <taxon>Dikarya</taxon>
        <taxon>Ascomycota</taxon>
        <taxon>Pezizomycotina</taxon>
        <taxon>Eurotiomycetes</taxon>
        <taxon>Eurotiomycetidae</taxon>
        <taxon>Onygenales</taxon>
        <taxon>Ajellomycetaceae</taxon>
        <taxon>Histoplasma</taxon>
    </lineage>
</organism>
<name>A0A8A1M236_AJECA</name>
<dbReference type="EMBL" id="CP069109">
    <property type="protein sequence ID" value="QSS58724.1"/>
    <property type="molecule type" value="Genomic_DNA"/>
</dbReference>
<evidence type="ECO:0000313" key="3">
    <source>
        <dbReference type="Proteomes" id="UP000663671"/>
    </source>
</evidence>
<dbReference type="AlphaFoldDB" id="A0A8A1M236"/>
<gene>
    <name evidence="2" type="ORF">I7I51_08153</name>
</gene>
<evidence type="ECO:0000313" key="2">
    <source>
        <dbReference type="EMBL" id="QSS58724.1"/>
    </source>
</evidence>
<evidence type="ECO:0000256" key="1">
    <source>
        <dbReference type="SAM" id="MobiDB-lite"/>
    </source>
</evidence>
<feature type="region of interest" description="Disordered" evidence="1">
    <location>
        <begin position="1"/>
        <end position="44"/>
    </location>
</feature>
<accession>A0A8A1M236</accession>
<sequence>MKTLLEEGRKRRRNKDDDDVVDRGLPGPGMKKRSKGIRSKDVGNVADAGDLNKLVERLKGGLKGSNRK</sequence>